<proteinExistence type="predicted"/>
<reference evidence="2 3" key="1">
    <citation type="journal article" date="2023" name="Proc. Natl. Acad. Sci. U.S.A.">
        <title>A global phylogenomic analysis of the shiitake genus Lentinula.</title>
        <authorList>
            <person name="Sierra-Patev S."/>
            <person name="Min B."/>
            <person name="Naranjo-Ortiz M."/>
            <person name="Looney B."/>
            <person name="Konkel Z."/>
            <person name="Slot J.C."/>
            <person name="Sakamoto Y."/>
            <person name="Steenwyk J.L."/>
            <person name="Rokas A."/>
            <person name="Carro J."/>
            <person name="Camarero S."/>
            <person name="Ferreira P."/>
            <person name="Molpeceres G."/>
            <person name="Ruiz-Duenas F.J."/>
            <person name="Serrano A."/>
            <person name="Henrissat B."/>
            <person name="Drula E."/>
            <person name="Hughes K.W."/>
            <person name="Mata J.L."/>
            <person name="Ishikawa N.K."/>
            <person name="Vargas-Isla R."/>
            <person name="Ushijima S."/>
            <person name="Smith C.A."/>
            <person name="Donoghue J."/>
            <person name="Ahrendt S."/>
            <person name="Andreopoulos W."/>
            <person name="He G."/>
            <person name="LaButti K."/>
            <person name="Lipzen A."/>
            <person name="Ng V."/>
            <person name="Riley R."/>
            <person name="Sandor L."/>
            <person name="Barry K."/>
            <person name="Martinez A.T."/>
            <person name="Xiao Y."/>
            <person name="Gibbons J.G."/>
            <person name="Terashima K."/>
            <person name="Grigoriev I.V."/>
            <person name="Hibbett D."/>
        </authorList>
    </citation>
    <scope>NUCLEOTIDE SEQUENCE [LARGE SCALE GENOMIC DNA]</scope>
    <source>
        <strain evidence="2 3">TFB7810</strain>
    </source>
</reference>
<evidence type="ECO:0000313" key="3">
    <source>
        <dbReference type="Proteomes" id="UP001142393"/>
    </source>
</evidence>
<keyword evidence="3" id="KW-1185">Reference proteome</keyword>
<dbReference type="PANTHER" id="PTHR43433:SF5">
    <property type="entry name" value="AB HYDROLASE-1 DOMAIN-CONTAINING PROTEIN"/>
    <property type="match status" value="1"/>
</dbReference>
<dbReference type="InterPro" id="IPR029058">
    <property type="entry name" value="AB_hydrolase_fold"/>
</dbReference>
<dbReference type="SUPFAM" id="SSF53474">
    <property type="entry name" value="alpha/beta-Hydrolases"/>
    <property type="match status" value="1"/>
</dbReference>
<evidence type="ECO:0000259" key="1">
    <source>
        <dbReference type="Pfam" id="PF00561"/>
    </source>
</evidence>
<dbReference type="Proteomes" id="UP001142393">
    <property type="component" value="Unassembled WGS sequence"/>
</dbReference>
<dbReference type="GO" id="GO:0046503">
    <property type="term" value="P:glycerolipid catabolic process"/>
    <property type="evidence" value="ECO:0007669"/>
    <property type="project" value="TreeGrafter"/>
</dbReference>
<protein>
    <submittedName>
        <fullName evidence="2">Alpha/Beta hydrolase protein</fullName>
    </submittedName>
</protein>
<keyword evidence="2" id="KW-0378">Hydrolase</keyword>
<dbReference type="AlphaFoldDB" id="A0A9W8P9R2"/>
<evidence type="ECO:0000313" key="2">
    <source>
        <dbReference type="EMBL" id="KAJ3749495.1"/>
    </source>
</evidence>
<gene>
    <name evidence="2" type="ORF">DFH05DRAFT_685278</name>
</gene>
<dbReference type="EMBL" id="JANVFU010000002">
    <property type="protein sequence ID" value="KAJ3749495.1"/>
    <property type="molecule type" value="Genomic_DNA"/>
</dbReference>
<dbReference type="Pfam" id="PF00561">
    <property type="entry name" value="Abhydrolase_1"/>
    <property type="match status" value="1"/>
</dbReference>
<name>A0A9W8P9R2_9AGAR</name>
<dbReference type="GO" id="GO:0004806">
    <property type="term" value="F:triacylglycerol lipase activity"/>
    <property type="evidence" value="ECO:0007669"/>
    <property type="project" value="TreeGrafter"/>
</dbReference>
<sequence length="363" mass="40442">MPYVEVTSSTGKTIFKYTICTPASEEANEIDKGLPTLLFIHPVSIAEHIFHAQFNDPQLRRFNLVSFDLRGGHGGTTGDRVPTHYGQAEAAEDTIKLMDALHLPPCHFVAMSSGTTIAVQVAVTEPERVLSLFLISHLCLEIPPEIAEGHQEVYDLWASAFPNESTVLIDTVYDAGFGNSQYMFTTPQLSPLVTAMIRITYPVAMVKWSYHYLDQFRVMNLDFYLNRKSHPKSALARIIGSVKLVHGSEDIAYPRSYSEEFLKHLNKAGVDASLLEVPGAPHYLSPDYATFINPVLHDFILQNDEFDLLLHAPVPSHVVSPWEDAMRQAGWESDNGSSDSSDTDNFDDIMCNHTLAEISDSNL</sequence>
<feature type="domain" description="AB hydrolase-1" evidence="1">
    <location>
        <begin position="48"/>
        <end position="283"/>
    </location>
</feature>
<dbReference type="InterPro" id="IPR050471">
    <property type="entry name" value="AB_hydrolase"/>
</dbReference>
<dbReference type="PANTHER" id="PTHR43433">
    <property type="entry name" value="HYDROLASE, ALPHA/BETA FOLD FAMILY PROTEIN"/>
    <property type="match status" value="1"/>
</dbReference>
<dbReference type="Gene3D" id="3.40.50.1820">
    <property type="entry name" value="alpha/beta hydrolase"/>
    <property type="match status" value="1"/>
</dbReference>
<organism evidence="2 3">
    <name type="scientific">Lentinula detonsa</name>
    <dbReference type="NCBI Taxonomy" id="2804962"/>
    <lineage>
        <taxon>Eukaryota</taxon>
        <taxon>Fungi</taxon>
        <taxon>Dikarya</taxon>
        <taxon>Basidiomycota</taxon>
        <taxon>Agaricomycotina</taxon>
        <taxon>Agaricomycetes</taxon>
        <taxon>Agaricomycetidae</taxon>
        <taxon>Agaricales</taxon>
        <taxon>Marasmiineae</taxon>
        <taxon>Omphalotaceae</taxon>
        <taxon>Lentinula</taxon>
    </lineage>
</organism>
<comment type="caution">
    <text evidence="2">The sequence shown here is derived from an EMBL/GenBank/DDBJ whole genome shotgun (WGS) entry which is preliminary data.</text>
</comment>
<accession>A0A9W8P9R2</accession>
<dbReference type="InterPro" id="IPR000073">
    <property type="entry name" value="AB_hydrolase_1"/>
</dbReference>